<evidence type="ECO:0000256" key="2">
    <source>
        <dbReference type="ARBA" id="ARBA00022525"/>
    </source>
</evidence>
<evidence type="ECO:0000256" key="3">
    <source>
        <dbReference type="ARBA" id="ARBA00022729"/>
    </source>
</evidence>
<feature type="compositionally biased region" description="Low complexity" evidence="5">
    <location>
        <begin position="813"/>
        <end position="828"/>
    </location>
</feature>
<reference evidence="7 8" key="1">
    <citation type="submission" date="2017-11" db="EMBL/GenBank/DDBJ databases">
        <title>De novo assembly and phasing of dikaryotic genomes from two isolates of Puccinia coronata f. sp. avenae, the causal agent of oat crown rust.</title>
        <authorList>
            <person name="Miller M.E."/>
            <person name="Zhang Y."/>
            <person name="Omidvar V."/>
            <person name="Sperschneider J."/>
            <person name="Schwessinger B."/>
            <person name="Raley C."/>
            <person name="Palmer J.M."/>
            <person name="Garnica D."/>
            <person name="Upadhyaya N."/>
            <person name="Rathjen J."/>
            <person name="Taylor J.M."/>
            <person name="Park R.F."/>
            <person name="Dodds P.N."/>
            <person name="Hirsch C.D."/>
            <person name="Kianian S.F."/>
            <person name="Figueroa M."/>
        </authorList>
    </citation>
    <scope>NUCLEOTIDE SEQUENCE [LARGE SCALE GENOMIC DNA]</scope>
    <source>
        <strain evidence="7">12NC29</strain>
    </source>
</reference>
<evidence type="ECO:0000256" key="5">
    <source>
        <dbReference type="SAM" id="MobiDB-lite"/>
    </source>
</evidence>
<sequence>MLPVGQISAWSMGVGHLPSCAYICLDRSMSLQSSCQDLKCICKQPNLVAANKDCFSKECDLNSLSKALKLIAACQESFGITTTPAVESKPAAPPSQQPPTGYVGYPYITIPPTPEQSPSAPYYAYPYPGPRVVAPISNSAGVALPPGTTVPPVGSSPPAAAPQPQVQPQVVAPPVQASATPTQFPVNSTQASAPTTQASAPAPQGSFPKSQTPAPIGGANNGTWNSSGPNPAASASNASSFSASNASASRTAGDSAWGSAPSLLRHQSKAKISESVNAELNDGVKFEHMPSASADYRVADPSERYLVARTAQKADMGPGARLRKSGLGYHNGGCISAESNAWLTAAANDKEDEVPGVTDKSSSLTRVGLPRDDIPQSCRKLHKPDSGHRLERIACALVPSSCFQVPPQIPPTSVSVSYLLLHLHPPLPDHSLVAALPAAVTPASPTRGELASPGIPISCELNVRIVIPHLEGRKAAAPSNLKSTPSQSAELNKVHPHPQANIARPLIPTVNNLNASSTRLASRVASSIFKEENKLDRAHFSSSKKAKIDVEYRFHWRVQESSPKNTRASLKRKVRAMAPEAKFKKLVSDVGKVWFDWDVSNESFAGFKMAAIDAIRHLDTAQIATYAQTQEDEENLSWLAVIPHGGVFKDKNKTLLDTRKVFLEFLNQLKVPCEGRKLKYTITLIGLDPKLAARKRQALRSLQAQHGQPEDIKEIDQKPRERLRLSASSELLVSVDPDDSRRYVPLTSDRIALRACAIVGNEDATETNPPTSPSFEFKTSDEYRGFVKGRASPQMSPSRRHLPRGSSDNVTPSQEPSGSIPTSSSTVSKDNSPAVTMNMPGPSCSPMASVNPMIPSCYMIHPMAWLPPWAYGQSPMMYPASPPLACPSGPSNIFPIPTATTPAMPRAAPVSSPVTSDKAEKLNDYLCFVDVDPSDSVVSQVMSDLGIASYTGFLNFKASELEKAGIKKSPARLLVSSVRKFERHLKANHPPAQ</sequence>
<feature type="region of interest" description="Disordered" evidence="5">
    <location>
        <begin position="701"/>
        <end position="720"/>
    </location>
</feature>
<feature type="region of interest" description="Disordered" evidence="5">
    <location>
        <begin position="147"/>
        <end position="239"/>
    </location>
</feature>
<feature type="compositionally biased region" description="Low complexity" evidence="5">
    <location>
        <begin position="147"/>
        <end position="204"/>
    </location>
</feature>
<dbReference type="EMBL" id="PGCJ01000027">
    <property type="protein sequence ID" value="PLW55843.1"/>
    <property type="molecule type" value="Genomic_DNA"/>
</dbReference>
<feature type="region of interest" description="Disordered" evidence="5">
    <location>
        <begin position="788"/>
        <end position="840"/>
    </location>
</feature>
<accession>A0A2N5W0Q8</accession>
<organism evidence="7 8">
    <name type="scientific">Puccinia coronata f. sp. avenae</name>
    <dbReference type="NCBI Taxonomy" id="200324"/>
    <lineage>
        <taxon>Eukaryota</taxon>
        <taxon>Fungi</taxon>
        <taxon>Dikarya</taxon>
        <taxon>Basidiomycota</taxon>
        <taxon>Pucciniomycotina</taxon>
        <taxon>Pucciniomycetes</taxon>
        <taxon>Pucciniales</taxon>
        <taxon>Pucciniaceae</taxon>
        <taxon>Puccinia</taxon>
    </lineage>
</organism>
<keyword evidence="4" id="KW-1015">Disulfide bond</keyword>
<keyword evidence="8" id="KW-1185">Reference proteome</keyword>
<feature type="compositionally biased region" description="Low complexity" evidence="5">
    <location>
        <begin position="225"/>
        <end position="239"/>
    </location>
</feature>
<evidence type="ECO:0000313" key="7">
    <source>
        <dbReference type="EMBL" id="PLW55843.1"/>
    </source>
</evidence>
<keyword evidence="3" id="KW-0732">Signal</keyword>
<dbReference type="Pfam" id="PF05730">
    <property type="entry name" value="CFEM"/>
    <property type="match status" value="1"/>
</dbReference>
<dbReference type="AlphaFoldDB" id="A0A2N5W0Q8"/>
<dbReference type="GO" id="GO:0005576">
    <property type="term" value="C:extracellular region"/>
    <property type="evidence" value="ECO:0007669"/>
    <property type="project" value="UniProtKB-SubCell"/>
</dbReference>
<comment type="subcellular location">
    <subcellularLocation>
        <location evidence="1">Secreted</location>
    </subcellularLocation>
</comment>
<feature type="region of interest" description="Disordered" evidence="5">
    <location>
        <begin position="85"/>
        <end position="108"/>
    </location>
</feature>
<dbReference type="STRING" id="200324.A0A2N5W0Q8"/>
<proteinExistence type="predicted"/>
<protein>
    <recommendedName>
        <fullName evidence="6">CFEM domain-containing protein</fullName>
    </recommendedName>
</protein>
<name>A0A2N5W0Q8_9BASI</name>
<feature type="compositionally biased region" description="Basic and acidic residues" evidence="5">
    <location>
        <begin position="708"/>
        <end position="720"/>
    </location>
</feature>
<keyword evidence="2" id="KW-0964">Secreted</keyword>
<feature type="domain" description="CFEM" evidence="6">
    <location>
        <begin position="15"/>
        <end position="72"/>
    </location>
</feature>
<gene>
    <name evidence="7" type="ORF">PCANC_02172</name>
</gene>
<evidence type="ECO:0000259" key="6">
    <source>
        <dbReference type="Pfam" id="PF05730"/>
    </source>
</evidence>
<dbReference type="Proteomes" id="UP000235388">
    <property type="component" value="Unassembled WGS sequence"/>
</dbReference>
<comment type="caution">
    <text evidence="7">The sequence shown here is derived from an EMBL/GenBank/DDBJ whole genome shotgun (WGS) entry which is preliminary data.</text>
</comment>
<evidence type="ECO:0000256" key="1">
    <source>
        <dbReference type="ARBA" id="ARBA00004613"/>
    </source>
</evidence>
<dbReference type="OrthoDB" id="2498281at2759"/>
<evidence type="ECO:0000256" key="4">
    <source>
        <dbReference type="ARBA" id="ARBA00023157"/>
    </source>
</evidence>
<evidence type="ECO:0000313" key="8">
    <source>
        <dbReference type="Proteomes" id="UP000235388"/>
    </source>
</evidence>
<dbReference type="InterPro" id="IPR008427">
    <property type="entry name" value="Extracellular_membr_CFEM_dom"/>
</dbReference>